<feature type="transmembrane region" description="Helical" evidence="8">
    <location>
        <begin position="550"/>
        <end position="570"/>
    </location>
</feature>
<keyword evidence="4" id="KW-0067">ATP-binding</keyword>
<feature type="transmembrane region" description="Helical" evidence="8">
    <location>
        <begin position="590"/>
        <end position="612"/>
    </location>
</feature>
<feature type="transmembrane region" description="Helical" evidence="8">
    <location>
        <begin position="632"/>
        <end position="653"/>
    </location>
</feature>
<feature type="compositionally biased region" description="Polar residues" evidence="7">
    <location>
        <begin position="1165"/>
        <end position="1180"/>
    </location>
</feature>
<sequence length="1180" mass="131226">RHQVRATRPSFCYSPSSSLGFYPPTRGTAYVNGFDIRTDIAAVRSSLGLCPQHDVLFDELTVAEHLIFFCKLKGVTGADVEEEVTRYIKAVGLEDKRDRQSQTLSGGMKRKLSVAIALCGGSKVVMLDEPTSGMDPSARRATWDLLQEERKGRTILLTTHFMDEADLLGDRIAIMAAGQVQCCGSSLFLKKKYGAGYHLVIVKTPECHVPDVTDFVLSYVPDGHLDQNIGAELSYILPETASKKFPEMFRGLENNTRSLGISSFGVSNTTMEEVFIRVGEQVDPELKQQMTEISDRMISQVEAAKYANGKGAPQVAAHGATEATDDLFALEKEIATVRNRGIHLFLQQSIAQLVKKSLHLIRNRLLLATQILMPILFVFIGFITIRTLPGLESSPPREMDLTQYGEKLVTALDIPENSEMLEDVYTQLANRFRELNARVADVPNDTTVDDYLLAKAEDDLYDFNSHYLVAAQFNLNDSYAEDPPTIRGIFNGRAYHTPPLILQEIHNAILRAETDNPKCKIRISNKPLPLSEREELQEVGEGSNAMGFQIGFQLAFGMSFLAAGFITFLIRERVSRAKHLQYVSGLRFWLYWSMTFVIDYMLYLLTCVGVFIVFQSFQEEGFVEVDMTGRLIVIFLLYGFAILPLVYTVSFFFNVPSSGYTASAMLMVFVGLASIIAVSILQIPALGKVEAADITEWVFLLFPNFSLGMSINYLSTNFLYNKYCPVLFGAINEAFVNASDMEPLLDIFFNALGAHPPFNNTVICDLFSCSAVESCGIGLPCCGGITNDCGAADCYRWSEDYFNWDRPGIGRNLLFFLVVGVFFWLMIVLTEINVFTKIVKWWKPESRALEDNDDITMAEAGAFGEEDSDVRTERERIRGASIADLVQHGDKLILRDLTKAYSDNFVAVNHLCLGVPSGECFGLLGVNGAGKTTTFKMITGDESITKGDVYLDGISVRSDVKQVQQRLGYCPQFDGLIDQLTTTETIVLFARLRGVPERFIKNLTGHLSGMLLLKDHMHKLVQELSGGNKRKLSTAVALVGSPPIVFLDEPTTGMDPVARRLLWDAISRVRGAGRSIVLTSHSMEECEALCTRLVIMVNGQFKCLGSIQHIKNKFGQGYTLIAKVKPSEPREESLRRPPSALDSRQSAKGRIKRTSSSEGGRRKSSQQIITYSMYSTNAQK</sequence>
<feature type="transmembrane region" description="Helical" evidence="8">
    <location>
        <begin position="365"/>
        <end position="385"/>
    </location>
</feature>
<dbReference type="InterPro" id="IPR003439">
    <property type="entry name" value="ABC_transporter-like_ATP-bd"/>
</dbReference>
<dbReference type="GO" id="GO:0016020">
    <property type="term" value="C:membrane"/>
    <property type="evidence" value="ECO:0007669"/>
    <property type="project" value="UniProtKB-SubCell"/>
</dbReference>
<keyword evidence="5 8" id="KW-1133">Transmembrane helix</keyword>
<evidence type="ECO:0000256" key="3">
    <source>
        <dbReference type="ARBA" id="ARBA00022741"/>
    </source>
</evidence>
<proteinExistence type="predicted"/>
<dbReference type="FunFam" id="3.40.50.300:FF:000327">
    <property type="entry name" value="ATP-binding cassette sub-family A member 3"/>
    <property type="match status" value="1"/>
</dbReference>
<feature type="compositionally biased region" description="Basic and acidic residues" evidence="7">
    <location>
        <begin position="1125"/>
        <end position="1135"/>
    </location>
</feature>
<dbReference type="PROSITE" id="PS00211">
    <property type="entry name" value="ABC_TRANSPORTER_1"/>
    <property type="match status" value="1"/>
</dbReference>
<keyword evidence="6 8" id="KW-0472">Membrane</keyword>
<dbReference type="Pfam" id="PF12698">
    <property type="entry name" value="ABC2_membrane_3"/>
    <property type="match status" value="1"/>
</dbReference>
<evidence type="ECO:0000256" key="8">
    <source>
        <dbReference type="SAM" id="Phobius"/>
    </source>
</evidence>
<keyword evidence="2 8" id="KW-0812">Transmembrane</keyword>
<dbReference type="GO" id="GO:0016887">
    <property type="term" value="F:ATP hydrolysis activity"/>
    <property type="evidence" value="ECO:0007669"/>
    <property type="project" value="InterPro"/>
</dbReference>
<feature type="transmembrane region" description="Helical" evidence="8">
    <location>
        <begin position="665"/>
        <end position="685"/>
    </location>
</feature>
<dbReference type="GO" id="GO:0005524">
    <property type="term" value="F:ATP binding"/>
    <property type="evidence" value="ECO:0007669"/>
    <property type="project" value="UniProtKB-KW"/>
</dbReference>
<gene>
    <name evidence="9" type="ORF">CTOB1V02_LOCUS11311</name>
</gene>
<protein>
    <submittedName>
        <fullName evidence="9">Uncharacterized protein</fullName>
    </submittedName>
</protein>
<dbReference type="InterPro" id="IPR026082">
    <property type="entry name" value="ABCA"/>
</dbReference>
<evidence type="ECO:0000256" key="6">
    <source>
        <dbReference type="ARBA" id="ARBA00023136"/>
    </source>
</evidence>
<dbReference type="Gene3D" id="3.40.50.300">
    <property type="entry name" value="P-loop containing nucleotide triphosphate hydrolases"/>
    <property type="match status" value="2"/>
</dbReference>
<dbReference type="Pfam" id="PF00005">
    <property type="entry name" value="ABC_tran"/>
    <property type="match status" value="2"/>
</dbReference>
<evidence type="ECO:0000313" key="9">
    <source>
        <dbReference type="EMBL" id="CAD7233489.1"/>
    </source>
</evidence>
<feature type="non-terminal residue" evidence="9">
    <location>
        <position position="1180"/>
    </location>
</feature>
<accession>A0A7R8WQR0</accession>
<dbReference type="OrthoDB" id="6512918at2759"/>
<dbReference type="CDD" id="cd03263">
    <property type="entry name" value="ABC_subfamily_A"/>
    <property type="match status" value="2"/>
</dbReference>
<evidence type="ECO:0000256" key="1">
    <source>
        <dbReference type="ARBA" id="ARBA00004141"/>
    </source>
</evidence>
<feature type="non-terminal residue" evidence="9">
    <location>
        <position position="1"/>
    </location>
</feature>
<evidence type="ECO:0000256" key="4">
    <source>
        <dbReference type="ARBA" id="ARBA00022840"/>
    </source>
</evidence>
<dbReference type="PROSITE" id="PS50893">
    <property type="entry name" value="ABC_TRANSPORTER_2"/>
    <property type="match status" value="2"/>
</dbReference>
<dbReference type="PANTHER" id="PTHR19229">
    <property type="entry name" value="ATP-BINDING CASSETTE TRANSPORTER SUBFAMILY A ABCA"/>
    <property type="match status" value="1"/>
</dbReference>
<dbReference type="InterPro" id="IPR027417">
    <property type="entry name" value="P-loop_NTPase"/>
</dbReference>
<evidence type="ECO:0000256" key="2">
    <source>
        <dbReference type="ARBA" id="ARBA00022692"/>
    </source>
</evidence>
<dbReference type="SUPFAM" id="SSF52540">
    <property type="entry name" value="P-loop containing nucleoside triphosphate hydrolases"/>
    <property type="match status" value="2"/>
</dbReference>
<keyword evidence="3" id="KW-0547">Nucleotide-binding</keyword>
<dbReference type="AlphaFoldDB" id="A0A7R8WQR0"/>
<organism evidence="9">
    <name type="scientific">Cyprideis torosa</name>
    <dbReference type="NCBI Taxonomy" id="163714"/>
    <lineage>
        <taxon>Eukaryota</taxon>
        <taxon>Metazoa</taxon>
        <taxon>Ecdysozoa</taxon>
        <taxon>Arthropoda</taxon>
        <taxon>Crustacea</taxon>
        <taxon>Oligostraca</taxon>
        <taxon>Ostracoda</taxon>
        <taxon>Podocopa</taxon>
        <taxon>Podocopida</taxon>
        <taxon>Cytherocopina</taxon>
        <taxon>Cytheroidea</taxon>
        <taxon>Cytherideidae</taxon>
        <taxon>Cyprideis</taxon>
    </lineage>
</organism>
<comment type="subcellular location">
    <subcellularLocation>
        <location evidence="1">Membrane</location>
        <topology evidence="1">Multi-pass membrane protein</topology>
    </subcellularLocation>
</comment>
<feature type="region of interest" description="Disordered" evidence="7">
    <location>
        <begin position="1125"/>
        <end position="1180"/>
    </location>
</feature>
<feature type="transmembrane region" description="Helical" evidence="8">
    <location>
        <begin position="813"/>
        <end position="830"/>
    </location>
</feature>
<dbReference type="EMBL" id="OB666358">
    <property type="protein sequence ID" value="CAD7233489.1"/>
    <property type="molecule type" value="Genomic_DNA"/>
</dbReference>
<name>A0A7R8WQR0_9CRUS</name>
<dbReference type="PANTHER" id="PTHR19229:SF250">
    <property type="entry name" value="ABC TRANSPORTER DOMAIN-CONTAINING PROTEIN-RELATED"/>
    <property type="match status" value="1"/>
</dbReference>
<dbReference type="SMART" id="SM00382">
    <property type="entry name" value="AAA"/>
    <property type="match status" value="1"/>
</dbReference>
<evidence type="ECO:0000256" key="7">
    <source>
        <dbReference type="SAM" id="MobiDB-lite"/>
    </source>
</evidence>
<feature type="transmembrane region" description="Helical" evidence="8">
    <location>
        <begin position="697"/>
        <end position="714"/>
    </location>
</feature>
<dbReference type="InterPro" id="IPR013525">
    <property type="entry name" value="ABC2_TM"/>
</dbReference>
<reference evidence="9" key="1">
    <citation type="submission" date="2020-11" db="EMBL/GenBank/DDBJ databases">
        <authorList>
            <person name="Tran Van P."/>
        </authorList>
    </citation>
    <scope>NUCLEOTIDE SEQUENCE</scope>
</reference>
<dbReference type="InterPro" id="IPR017871">
    <property type="entry name" value="ABC_transporter-like_CS"/>
</dbReference>
<dbReference type="InterPro" id="IPR003593">
    <property type="entry name" value="AAA+_ATPase"/>
</dbReference>
<dbReference type="GO" id="GO:0005319">
    <property type="term" value="F:lipid transporter activity"/>
    <property type="evidence" value="ECO:0007669"/>
    <property type="project" value="TreeGrafter"/>
</dbReference>
<evidence type="ECO:0000256" key="5">
    <source>
        <dbReference type="ARBA" id="ARBA00022989"/>
    </source>
</evidence>
<dbReference type="GO" id="GO:0140359">
    <property type="term" value="F:ABC-type transporter activity"/>
    <property type="evidence" value="ECO:0007669"/>
    <property type="project" value="InterPro"/>
</dbReference>
<dbReference type="FunFam" id="3.40.50.300:FF:002275">
    <property type="entry name" value="ATP-binding cassette, subfamily A (ABC1), member 16"/>
    <property type="match status" value="1"/>
</dbReference>